<gene>
    <name evidence="2" type="ORF">SAMN00808754_2875</name>
</gene>
<feature type="transmembrane region" description="Helical" evidence="1">
    <location>
        <begin position="314"/>
        <end position="337"/>
    </location>
</feature>
<feature type="transmembrane region" description="Helical" evidence="1">
    <location>
        <begin position="48"/>
        <end position="65"/>
    </location>
</feature>
<feature type="transmembrane region" description="Helical" evidence="1">
    <location>
        <begin position="254"/>
        <end position="274"/>
    </location>
</feature>
<keyword evidence="3" id="KW-1185">Reference proteome</keyword>
<sequence>MLRWVSRLGESLGGNRYDLREWAGAFGDLGTLVPFVLAYITILKMDPGGLLFAFGVAKIVTGLFYKTPIPVQPMKAIGISAVTGVGGFTPATVWGAGLTTGLVWLLLGLTGLIDRVTALAKRPVVQGIVLGLGLTFMLEGLRSMATNYFLAAVAFILTFALLDNRKFPAMFLLLALGMAASLAGNPALLVEVKKNIGFSLPSFTLNKLTWPELVKGSLLLALPQVPLTLGNAVIAVVAENNELFPHRPLSARRIALSTGLLNLWAPLFGGVPMCHGAGGMAGHVRFGARTGGALVILGFLVLVVALFLAQGVHLIFQLFPPAVLGVILFFAGAELAVTAKPGAASREEFFVTLVTAAFATWNMGVAFLAGSLLSLVVEKGWVK</sequence>
<dbReference type="GO" id="GO:0015098">
    <property type="term" value="F:molybdate ion transmembrane transporter activity"/>
    <property type="evidence" value="ECO:0007669"/>
    <property type="project" value="InterPro"/>
</dbReference>
<proteinExistence type="predicted"/>
<dbReference type="AlphaFoldDB" id="A0A1W1W1L6"/>
<dbReference type="OrthoDB" id="7361398at2"/>
<protein>
    <submittedName>
        <fullName evidence="2">Molybdate transporter of MFS superfamily protein</fullName>
    </submittedName>
</protein>
<feature type="transmembrane region" description="Helical" evidence="1">
    <location>
        <begin position="286"/>
        <end position="308"/>
    </location>
</feature>
<organism evidence="2 3">
    <name type="scientific">Thermanaeromonas toyohensis ToBE</name>
    <dbReference type="NCBI Taxonomy" id="698762"/>
    <lineage>
        <taxon>Bacteria</taxon>
        <taxon>Bacillati</taxon>
        <taxon>Bacillota</taxon>
        <taxon>Clostridia</taxon>
        <taxon>Neomoorellales</taxon>
        <taxon>Neomoorellaceae</taxon>
        <taxon>Thermanaeromonas</taxon>
    </lineage>
</organism>
<feature type="transmembrane region" description="Helical" evidence="1">
    <location>
        <begin position="145"/>
        <end position="162"/>
    </location>
</feature>
<name>A0A1W1W1L6_9FIRM</name>
<reference evidence="2 3" key="1">
    <citation type="submission" date="2017-04" db="EMBL/GenBank/DDBJ databases">
        <authorList>
            <person name="Afonso C.L."/>
            <person name="Miller P.J."/>
            <person name="Scott M.A."/>
            <person name="Spackman E."/>
            <person name="Goraichik I."/>
            <person name="Dimitrov K.M."/>
            <person name="Suarez D.L."/>
            <person name="Swayne D.E."/>
        </authorList>
    </citation>
    <scope>NUCLEOTIDE SEQUENCE [LARGE SCALE GENOMIC DNA]</scope>
    <source>
        <strain evidence="2 3">ToBE</strain>
    </source>
</reference>
<dbReference type="STRING" id="698762.SAMN00808754_2875"/>
<keyword evidence="1" id="KW-0472">Membrane</keyword>
<evidence type="ECO:0000256" key="1">
    <source>
        <dbReference type="SAM" id="Phobius"/>
    </source>
</evidence>
<dbReference type="PANTHER" id="PTHR31970:SF9">
    <property type="entry name" value="MOLYBDATE TRANSPORTER 2"/>
    <property type="match status" value="1"/>
</dbReference>
<evidence type="ECO:0000313" key="2">
    <source>
        <dbReference type="EMBL" id="SMB99380.1"/>
    </source>
</evidence>
<dbReference type="EMBL" id="LT838272">
    <property type="protein sequence ID" value="SMB99380.1"/>
    <property type="molecule type" value="Genomic_DNA"/>
</dbReference>
<keyword evidence="1" id="KW-0812">Transmembrane</keyword>
<dbReference type="PANTHER" id="PTHR31970">
    <property type="match status" value="1"/>
</dbReference>
<dbReference type="Proteomes" id="UP000192569">
    <property type="component" value="Chromosome I"/>
</dbReference>
<dbReference type="InterPro" id="IPR031563">
    <property type="entry name" value="MOT1/MOT2"/>
</dbReference>
<feature type="transmembrane region" description="Helical" evidence="1">
    <location>
        <begin position="77"/>
        <end position="107"/>
    </location>
</feature>
<dbReference type="Pfam" id="PF16983">
    <property type="entry name" value="MFS_MOT1"/>
    <property type="match status" value="2"/>
</dbReference>
<keyword evidence="1" id="KW-1133">Transmembrane helix</keyword>
<accession>A0A1W1W1L6</accession>
<evidence type="ECO:0000313" key="3">
    <source>
        <dbReference type="Proteomes" id="UP000192569"/>
    </source>
</evidence>
<feature type="transmembrane region" description="Helical" evidence="1">
    <location>
        <begin position="349"/>
        <end position="377"/>
    </location>
</feature>
<feature type="transmembrane region" description="Helical" evidence="1">
    <location>
        <begin position="21"/>
        <end position="42"/>
    </location>
</feature>
<feature type="transmembrane region" description="Helical" evidence="1">
    <location>
        <begin position="168"/>
        <end position="192"/>
    </location>
</feature>